<comment type="function">
    <text evidence="1">Directs RNA polymerase II nuclear import.</text>
</comment>
<evidence type="ECO:0000256" key="5">
    <source>
        <dbReference type="ARBA" id="ARBA00017036"/>
    </source>
</evidence>
<dbReference type="VEuPathDB" id="FungiDB:RhiirFUN_002235"/>
<evidence type="ECO:0000256" key="1">
    <source>
        <dbReference type="ARBA" id="ARBA00003202"/>
    </source>
</evidence>
<dbReference type="InterPro" id="IPR040218">
    <property type="entry name" value="SLC7A6OS"/>
</dbReference>
<comment type="caution">
    <text evidence="11">The sequence shown here is derived from an EMBL/GenBank/DDBJ whole genome shotgun (WGS) entry which is preliminary data.</text>
</comment>
<dbReference type="GO" id="GO:0005737">
    <property type="term" value="C:cytoplasm"/>
    <property type="evidence" value="ECO:0007669"/>
    <property type="project" value="UniProtKB-SubCell"/>
</dbReference>
<dbReference type="AlphaFoldDB" id="A0A2N0PSP4"/>
<dbReference type="EMBL" id="LLXJ01000431">
    <property type="protein sequence ID" value="PKC09815.1"/>
    <property type="molecule type" value="Genomic_DNA"/>
</dbReference>
<comment type="subcellular location">
    <subcellularLocation>
        <location evidence="3">Cytoplasm</location>
    </subcellularLocation>
    <subcellularLocation>
        <location evidence="2">Nucleus</location>
    </subcellularLocation>
</comment>
<evidence type="ECO:0000256" key="8">
    <source>
        <dbReference type="ARBA" id="ARBA00022927"/>
    </source>
</evidence>
<protein>
    <recommendedName>
        <fullName evidence="5">Probable RNA polymerase II nuclear localization protein SLC7A6OS</fullName>
    </recommendedName>
</protein>
<evidence type="ECO:0000313" key="11">
    <source>
        <dbReference type="EMBL" id="PKC09815.1"/>
    </source>
</evidence>
<dbReference type="VEuPathDB" id="FungiDB:RhiirA1_441651"/>
<name>A0A2N0PSP4_9GLOM</name>
<gene>
    <name evidence="11" type="ORF">RhiirA5_398490</name>
</gene>
<evidence type="ECO:0000256" key="4">
    <source>
        <dbReference type="ARBA" id="ARBA00010218"/>
    </source>
</evidence>
<keyword evidence="6" id="KW-0813">Transport</keyword>
<sequence>MDIQKEASASAPIIETTTTPSGLTIIRLKRKRNEEPLDALVVQHFENGHSPEKKKVRRKASNLKIEEVKENRKIKEKGETKESVPFIFRFAETVDEISFNDSNKTQQLKDRIVKLMNRKDTLKRKGIDIKQIREQKIARTNENRREERYKVIDRNRQKNGSFTNISSDDVEDEDETFTELFKMYDAVKESEAPMEPKFVEEDDIDSEIMCNFIPMVRQYLSLQEQIDKEDKTDLDDGYVYDVYYRDDAMDLDDQINFNNIASLTWINDDENEIFVNESDDKDDFVYSDEEDSNVKKKWFSAEDYYTHDYPDEDEDEIWNIQGLFFLLIISNNIVSRIFSY</sequence>
<dbReference type="PANTHER" id="PTHR31196:SF2">
    <property type="entry name" value="RNA POLYMERASE II NUCLEAR LOCALIZATION PROTEIN SLC7A6OS-RELATED"/>
    <property type="match status" value="1"/>
</dbReference>
<dbReference type="Pfam" id="PF08574">
    <property type="entry name" value="Iwr1"/>
    <property type="match status" value="1"/>
</dbReference>
<dbReference type="GO" id="GO:0005634">
    <property type="term" value="C:nucleus"/>
    <property type="evidence" value="ECO:0007669"/>
    <property type="project" value="UniProtKB-SubCell"/>
</dbReference>
<feature type="domain" description="Transcription factor Iwr1" evidence="10">
    <location>
        <begin position="237"/>
        <end position="313"/>
    </location>
</feature>
<evidence type="ECO:0000256" key="9">
    <source>
        <dbReference type="ARBA" id="ARBA00023242"/>
    </source>
</evidence>
<proteinExistence type="inferred from homology"/>
<keyword evidence="7" id="KW-0963">Cytoplasm</keyword>
<evidence type="ECO:0000256" key="7">
    <source>
        <dbReference type="ARBA" id="ARBA00022490"/>
    </source>
</evidence>
<dbReference type="InterPro" id="IPR013883">
    <property type="entry name" value="TF_Iwr1_dom"/>
</dbReference>
<evidence type="ECO:0000256" key="6">
    <source>
        <dbReference type="ARBA" id="ARBA00022448"/>
    </source>
</evidence>
<evidence type="ECO:0000256" key="3">
    <source>
        <dbReference type="ARBA" id="ARBA00004496"/>
    </source>
</evidence>
<evidence type="ECO:0000313" key="12">
    <source>
        <dbReference type="Proteomes" id="UP000232722"/>
    </source>
</evidence>
<dbReference type="PANTHER" id="PTHR31196">
    <property type="entry name" value="RNA POLYMERASE II NUCLEAR LOCALIZATION PROTEIN SLC7A6OS-RELATED"/>
    <property type="match status" value="1"/>
</dbReference>
<keyword evidence="9" id="KW-0539">Nucleus</keyword>
<comment type="similarity">
    <text evidence="4">Belongs to the IWR1/SLC7A6OS family.</text>
</comment>
<evidence type="ECO:0000256" key="2">
    <source>
        <dbReference type="ARBA" id="ARBA00004123"/>
    </source>
</evidence>
<dbReference type="Proteomes" id="UP000232722">
    <property type="component" value="Unassembled WGS sequence"/>
</dbReference>
<dbReference type="GO" id="GO:0032502">
    <property type="term" value="P:developmental process"/>
    <property type="evidence" value="ECO:0007669"/>
    <property type="project" value="TreeGrafter"/>
</dbReference>
<dbReference type="VEuPathDB" id="FungiDB:FUN_002175"/>
<reference evidence="11 12" key="2">
    <citation type="submission" date="2017-09" db="EMBL/GenBank/DDBJ databases">
        <title>Extensive intraspecific genome diversity in a model arbuscular mycorrhizal fungus.</title>
        <authorList>
            <person name="Chen E.C."/>
            <person name="Morin E."/>
            <person name="Beaudet D."/>
            <person name="Noel J."/>
            <person name="Ndikumana S."/>
            <person name="Charron P."/>
            <person name="St-Onge C."/>
            <person name="Giorgi J."/>
            <person name="Grigoriev I.V."/>
            <person name="Roux C."/>
            <person name="Martin F.M."/>
            <person name="Corradi N."/>
        </authorList>
    </citation>
    <scope>NUCLEOTIDE SEQUENCE [LARGE SCALE GENOMIC DNA]</scope>
    <source>
        <strain evidence="11 12">A5</strain>
    </source>
</reference>
<reference evidence="11 12" key="1">
    <citation type="submission" date="2016-04" db="EMBL/GenBank/DDBJ databases">
        <title>Genome analyses suggest a sexual origin of heterokaryosis in a supposedly ancient asexual fungus.</title>
        <authorList>
            <person name="Ropars J."/>
            <person name="Sedzielewska K."/>
            <person name="Noel J."/>
            <person name="Charron P."/>
            <person name="Farinelli L."/>
            <person name="Marton T."/>
            <person name="Kruger M."/>
            <person name="Pelin A."/>
            <person name="Brachmann A."/>
            <person name="Corradi N."/>
        </authorList>
    </citation>
    <scope>NUCLEOTIDE SEQUENCE [LARGE SCALE GENOMIC DNA]</scope>
    <source>
        <strain evidence="11 12">A5</strain>
    </source>
</reference>
<keyword evidence="8" id="KW-0653">Protein transport</keyword>
<evidence type="ECO:0000259" key="10">
    <source>
        <dbReference type="Pfam" id="PF08574"/>
    </source>
</evidence>
<dbReference type="GO" id="GO:0015031">
    <property type="term" value="P:protein transport"/>
    <property type="evidence" value="ECO:0007669"/>
    <property type="project" value="UniProtKB-KW"/>
</dbReference>
<organism evidence="11 12">
    <name type="scientific">Rhizophagus irregularis</name>
    <dbReference type="NCBI Taxonomy" id="588596"/>
    <lineage>
        <taxon>Eukaryota</taxon>
        <taxon>Fungi</taxon>
        <taxon>Fungi incertae sedis</taxon>
        <taxon>Mucoromycota</taxon>
        <taxon>Glomeromycotina</taxon>
        <taxon>Glomeromycetes</taxon>
        <taxon>Glomerales</taxon>
        <taxon>Glomeraceae</taxon>
        <taxon>Rhizophagus</taxon>
    </lineage>
</organism>
<accession>A0A2N0PSP4</accession>